<evidence type="ECO:0000313" key="2">
    <source>
        <dbReference type="Proteomes" id="UP001316184"/>
    </source>
</evidence>
<dbReference type="InterPro" id="IPR029069">
    <property type="entry name" value="HotDog_dom_sf"/>
</dbReference>
<reference evidence="1 2" key="1">
    <citation type="submission" date="2022-08" db="EMBL/GenBank/DDBJ databases">
        <title>novel species in genus Aeromicrobium.</title>
        <authorList>
            <person name="Ye L."/>
        </authorList>
    </citation>
    <scope>NUCLEOTIDE SEQUENCE [LARGE SCALE GENOMIC DNA]</scope>
    <source>
        <strain evidence="2">zg-Y1379</strain>
    </source>
</reference>
<dbReference type="SUPFAM" id="SSF54637">
    <property type="entry name" value="Thioesterase/thiol ester dehydrase-isomerase"/>
    <property type="match status" value="1"/>
</dbReference>
<dbReference type="Proteomes" id="UP001316184">
    <property type="component" value="Chromosome"/>
</dbReference>
<dbReference type="EMBL" id="CP102173">
    <property type="protein sequence ID" value="UUP13257.1"/>
    <property type="molecule type" value="Genomic_DNA"/>
</dbReference>
<organism evidence="1 2">
    <name type="scientific">Aeromicrobium wangtongii</name>
    <dbReference type="NCBI Taxonomy" id="2969247"/>
    <lineage>
        <taxon>Bacteria</taxon>
        <taxon>Bacillati</taxon>
        <taxon>Actinomycetota</taxon>
        <taxon>Actinomycetes</taxon>
        <taxon>Propionibacteriales</taxon>
        <taxon>Nocardioidaceae</taxon>
        <taxon>Aeromicrobium</taxon>
    </lineage>
</organism>
<proteinExistence type="predicted"/>
<keyword evidence="2" id="KW-1185">Reference proteome</keyword>
<sequence length="138" mass="14520">MSQSSVRTAAVEITPELIATIVGTGGYTHPLFNPPPADAATAPLPGQGVLLMMGGLLEQSGALDHAIALVELKNVRFLKMVSAGTTVSVELVALDAHQTSSGKVIQNYRWTALDGNDVPLVEAHAVMLVNRHERTDAP</sequence>
<evidence type="ECO:0000313" key="1">
    <source>
        <dbReference type="EMBL" id="UUP13257.1"/>
    </source>
</evidence>
<gene>
    <name evidence="1" type="ORF">NQV15_15585</name>
</gene>
<protein>
    <submittedName>
        <fullName evidence="1">Uncharacterized protein</fullName>
    </submittedName>
</protein>
<dbReference type="Gene3D" id="3.10.129.10">
    <property type="entry name" value="Hotdog Thioesterase"/>
    <property type="match status" value="1"/>
</dbReference>
<name>A0ABY5M913_9ACTN</name>
<dbReference type="RefSeq" id="WP_232400447.1">
    <property type="nucleotide sequence ID" value="NZ_CP102173.1"/>
</dbReference>
<accession>A0ABY5M913</accession>